<dbReference type="GO" id="GO:0035529">
    <property type="term" value="F:NADH pyrophosphatase activity"/>
    <property type="evidence" value="ECO:0007669"/>
    <property type="project" value="TreeGrafter"/>
</dbReference>
<comment type="caution">
    <text evidence="1">The sequence shown here is derived from an EMBL/GenBank/DDBJ whole genome shotgun (WGS) entry which is preliminary data.</text>
</comment>
<reference evidence="1" key="1">
    <citation type="submission" date="2022-06" db="EMBL/GenBank/DDBJ databases">
        <title>Uncovering the hologenomic basis of an extraordinary plant invasion.</title>
        <authorList>
            <person name="Bieker V.C."/>
            <person name="Martin M.D."/>
            <person name="Gilbert T."/>
            <person name="Hodgins K."/>
            <person name="Battlay P."/>
            <person name="Petersen B."/>
            <person name="Wilson J."/>
        </authorList>
    </citation>
    <scope>NUCLEOTIDE SEQUENCE</scope>
    <source>
        <strain evidence="1">AA19_3_7</strain>
        <tissue evidence="1">Leaf</tissue>
    </source>
</reference>
<organism evidence="1 2">
    <name type="scientific">Ambrosia artemisiifolia</name>
    <name type="common">Common ragweed</name>
    <dbReference type="NCBI Taxonomy" id="4212"/>
    <lineage>
        <taxon>Eukaryota</taxon>
        <taxon>Viridiplantae</taxon>
        <taxon>Streptophyta</taxon>
        <taxon>Embryophyta</taxon>
        <taxon>Tracheophyta</taxon>
        <taxon>Spermatophyta</taxon>
        <taxon>Magnoliopsida</taxon>
        <taxon>eudicotyledons</taxon>
        <taxon>Gunneridae</taxon>
        <taxon>Pentapetalae</taxon>
        <taxon>asterids</taxon>
        <taxon>campanulids</taxon>
        <taxon>Asterales</taxon>
        <taxon>Asteraceae</taxon>
        <taxon>Asteroideae</taxon>
        <taxon>Heliantheae alliance</taxon>
        <taxon>Heliantheae</taxon>
        <taxon>Ambrosia</taxon>
    </lineage>
</organism>
<dbReference type="Proteomes" id="UP001206925">
    <property type="component" value="Unassembled WGS sequence"/>
</dbReference>
<dbReference type="Gene3D" id="3.90.79.10">
    <property type="entry name" value="Nucleoside Triphosphate Pyrophosphohydrolase"/>
    <property type="match status" value="1"/>
</dbReference>
<evidence type="ECO:0000313" key="1">
    <source>
        <dbReference type="EMBL" id="KAI7753392.1"/>
    </source>
</evidence>
<dbReference type="AlphaFoldDB" id="A0AAD5D4U4"/>
<dbReference type="PANTHER" id="PTHR13994">
    <property type="entry name" value="NUDIX HYDROLASE RELATED"/>
    <property type="match status" value="1"/>
</dbReference>
<sequence>MQTKNEDEELNTGPLSVLMMSVKNNTQIDTEFLEVIASRHAHNLAFEKSDLLFICMLRPVSSEIKINDLEVQAAKVTC</sequence>
<dbReference type="PANTHER" id="PTHR13994:SF13">
    <property type="entry name" value="FI03680P"/>
    <property type="match status" value="1"/>
</dbReference>
<evidence type="ECO:0000313" key="2">
    <source>
        <dbReference type="Proteomes" id="UP001206925"/>
    </source>
</evidence>
<accession>A0AAD5D4U4</accession>
<dbReference type="EMBL" id="JAMZMK010005441">
    <property type="protein sequence ID" value="KAI7753392.1"/>
    <property type="molecule type" value="Genomic_DNA"/>
</dbReference>
<protein>
    <submittedName>
        <fullName evidence="1">Uncharacterized protein</fullName>
    </submittedName>
</protein>
<gene>
    <name evidence="1" type="ORF">M8C21_030988</name>
</gene>
<name>A0AAD5D4U4_AMBAR</name>
<dbReference type="GO" id="GO:0051287">
    <property type="term" value="F:NAD binding"/>
    <property type="evidence" value="ECO:0007669"/>
    <property type="project" value="TreeGrafter"/>
</dbReference>
<proteinExistence type="predicted"/>
<keyword evidence="2" id="KW-1185">Reference proteome</keyword>
<dbReference type="GO" id="GO:0047631">
    <property type="term" value="F:ADP-ribose diphosphatase activity"/>
    <property type="evidence" value="ECO:0007669"/>
    <property type="project" value="TreeGrafter"/>
</dbReference>
<dbReference type="InterPro" id="IPR003293">
    <property type="entry name" value="Nudix_hydrolase6-like"/>
</dbReference>